<evidence type="ECO:0000313" key="5">
    <source>
        <dbReference type="Proteomes" id="UP000462376"/>
    </source>
</evidence>
<keyword evidence="1" id="KW-0472">Membrane</keyword>
<proteinExistence type="predicted"/>
<comment type="caution">
    <text evidence="2">The sequence shown here is derived from an EMBL/GenBank/DDBJ whole genome shotgun (WGS) entry which is preliminary data.</text>
</comment>
<sequence>MEEKKKTNEKEVAMVECPFCNKPIEAPAKADVIFECPHCHKELITYEKNIIENNIEKKNTNNNFKKPNNMSLSYCKECGKQISDQASACPHCGCPQSNTPNTEISLGYLFVSFLIPLIGIILCLTSWNENNSKAKSALIGTLVGIIFTAIIYNSIS</sequence>
<evidence type="ECO:0000313" key="3">
    <source>
        <dbReference type="EMBL" id="RGK87395.1"/>
    </source>
</evidence>
<keyword evidence="1" id="KW-0812">Transmembrane</keyword>
<dbReference type="Proteomes" id="UP000260874">
    <property type="component" value="Unassembled WGS sequence"/>
</dbReference>
<dbReference type="AlphaFoldDB" id="A0A139KIE3"/>
<dbReference type="RefSeq" id="WP_061411134.1">
    <property type="nucleotide sequence ID" value="NZ_CAXSSZ010000030.1"/>
</dbReference>
<evidence type="ECO:0000313" key="2">
    <source>
        <dbReference type="EMBL" id="KAB4240233.1"/>
    </source>
</evidence>
<dbReference type="EMBL" id="QSRB01000003">
    <property type="protein sequence ID" value="RGK87395.1"/>
    <property type="molecule type" value="Genomic_DNA"/>
</dbReference>
<dbReference type="Proteomes" id="UP000462376">
    <property type="component" value="Unassembled WGS sequence"/>
</dbReference>
<protein>
    <submittedName>
        <fullName evidence="2">Zinc ribbon domain-containing protein</fullName>
    </submittedName>
</protein>
<evidence type="ECO:0000256" key="1">
    <source>
        <dbReference type="SAM" id="Phobius"/>
    </source>
</evidence>
<organism evidence="2 5">
    <name type="scientific">Bacteroides uniformis</name>
    <dbReference type="NCBI Taxonomy" id="820"/>
    <lineage>
        <taxon>Bacteria</taxon>
        <taxon>Pseudomonadati</taxon>
        <taxon>Bacteroidota</taxon>
        <taxon>Bacteroidia</taxon>
        <taxon>Bacteroidales</taxon>
        <taxon>Bacteroidaceae</taxon>
        <taxon>Bacteroides</taxon>
    </lineage>
</organism>
<reference evidence="2 5" key="2">
    <citation type="journal article" date="2019" name="Nat. Med.">
        <title>A library of human gut bacterial isolates paired with longitudinal multiomics data enables mechanistic microbiome research.</title>
        <authorList>
            <person name="Poyet M."/>
            <person name="Groussin M."/>
            <person name="Gibbons S.M."/>
            <person name="Avila-Pacheco J."/>
            <person name="Jiang X."/>
            <person name="Kearney S.M."/>
            <person name="Perrotta A.R."/>
            <person name="Berdy B."/>
            <person name="Zhao S."/>
            <person name="Lieberman T.D."/>
            <person name="Swanson P.K."/>
            <person name="Smith M."/>
            <person name="Roesemann S."/>
            <person name="Alexander J.E."/>
            <person name="Rich S.A."/>
            <person name="Livny J."/>
            <person name="Vlamakis H."/>
            <person name="Clish C."/>
            <person name="Bullock K."/>
            <person name="Deik A."/>
            <person name="Scott J."/>
            <person name="Pierce K.A."/>
            <person name="Xavier R.J."/>
            <person name="Alm E.J."/>
        </authorList>
    </citation>
    <scope>NUCLEOTIDE SEQUENCE [LARGE SCALE GENOMIC DNA]</scope>
    <source>
        <strain evidence="2 5">BIOML-A5</strain>
    </source>
</reference>
<accession>A0A139KIE3</accession>
<evidence type="ECO:0000313" key="4">
    <source>
        <dbReference type="Proteomes" id="UP000260874"/>
    </source>
</evidence>
<dbReference type="EMBL" id="WCTL01000002">
    <property type="protein sequence ID" value="KAB4240233.1"/>
    <property type="molecule type" value="Genomic_DNA"/>
</dbReference>
<keyword evidence="1" id="KW-1133">Transmembrane helix</keyword>
<reference evidence="3 4" key="1">
    <citation type="submission" date="2018-08" db="EMBL/GenBank/DDBJ databases">
        <title>A genome reference for cultivated species of the human gut microbiota.</title>
        <authorList>
            <person name="Zou Y."/>
            <person name="Xue W."/>
            <person name="Luo G."/>
        </authorList>
    </citation>
    <scope>NUCLEOTIDE SEQUENCE [LARGE SCALE GENOMIC DNA]</scope>
    <source>
        <strain evidence="3 4">TF09-22</strain>
    </source>
</reference>
<feature type="transmembrane region" description="Helical" evidence="1">
    <location>
        <begin position="106"/>
        <end position="125"/>
    </location>
</feature>
<gene>
    <name evidence="3" type="ORF">DXC91_06470</name>
    <name evidence="2" type="ORF">GAP47_03510</name>
</gene>
<name>A0A139KIE3_BACUN</name>
<feature type="transmembrane region" description="Helical" evidence="1">
    <location>
        <begin position="137"/>
        <end position="155"/>
    </location>
</feature>